<comment type="caution">
    <text evidence="4">The sequence shown here is derived from an EMBL/GenBank/DDBJ whole genome shotgun (WGS) entry which is preliminary data.</text>
</comment>
<dbReference type="InterPro" id="IPR036663">
    <property type="entry name" value="Fumarylacetoacetase_C_sf"/>
</dbReference>
<reference evidence="4" key="2">
    <citation type="submission" date="2022-09" db="EMBL/GenBank/DDBJ databases">
        <authorList>
            <person name="Sun Q."/>
            <person name="Ohkuma M."/>
        </authorList>
    </citation>
    <scope>NUCLEOTIDE SEQUENCE</scope>
    <source>
        <strain evidence="4">JCM 13583</strain>
    </source>
</reference>
<evidence type="ECO:0000259" key="3">
    <source>
        <dbReference type="Pfam" id="PF01557"/>
    </source>
</evidence>
<dbReference type="GO" id="GO:0046872">
    <property type="term" value="F:metal ion binding"/>
    <property type="evidence" value="ECO:0007669"/>
    <property type="project" value="UniProtKB-KW"/>
</dbReference>
<dbReference type="AlphaFoldDB" id="A0AA37BQ12"/>
<feature type="domain" description="Fumarylacetoacetase-like C-terminal" evidence="3">
    <location>
        <begin position="79"/>
        <end position="292"/>
    </location>
</feature>
<evidence type="ECO:0000313" key="5">
    <source>
        <dbReference type="Proteomes" id="UP000632195"/>
    </source>
</evidence>
<dbReference type="SUPFAM" id="SSF56529">
    <property type="entry name" value="FAH"/>
    <property type="match status" value="1"/>
</dbReference>
<protein>
    <submittedName>
        <fullName evidence="4">2-hydroxyhepta-2,4-diene-1,7-dioate isomerase</fullName>
    </submittedName>
</protein>
<proteinExistence type="inferred from homology"/>
<keyword evidence="5" id="KW-1185">Reference proteome</keyword>
<keyword evidence="2" id="KW-0479">Metal-binding</keyword>
<keyword evidence="4" id="KW-0413">Isomerase</keyword>
<dbReference type="EMBL" id="BMNY01000001">
    <property type="protein sequence ID" value="GGM68623.1"/>
    <property type="molecule type" value="Genomic_DNA"/>
</dbReference>
<sequence>MKLGTVRVKGKSEAVIVKGGELYSISDAARDLGIKGHIRSVKDVVQLDGRLREVIIEHSEGFRIDGSPAMQAPVQGPDKVILAAINYKTHANEQSFKGMEDPFFFTKFPSCISGPEDPIVIPRSSSMVDYEIELALVIGKRSKYVSEREAMDSVFGYMVLNDVSFRDYQLGKDLKSPPPLGHNWVMGKAMDMAAPTGPVLVTSDEIGDPYSLQMELRVNGKTRQKASTGEMVFKIDRMVSYLSQGITLLPGDIISTGTPAGVAAFTDRNFLRAGDVVEAEISKIGRLRNPVRNE</sequence>
<dbReference type="InterPro" id="IPR011234">
    <property type="entry name" value="Fumarylacetoacetase-like_C"/>
</dbReference>
<dbReference type="Gene3D" id="3.90.850.10">
    <property type="entry name" value="Fumarylacetoacetase-like, C-terminal domain"/>
    <property type="match status" value="1"/>
</dbReference>
<evidence type="ECO:0000256" key="1">
    <source>
        <dbReference type="ARBA" id="ARBA00010211"/>
    </source>
</evidence>
<dbReference type="PANTHER" id="PTHR42796">
    <property type="entry name" value="FUMARYLACETOACETATE HYDROLASE DOMAIN-CONTAINING PROTEIN 2A-RELATED"/>
    <property type="match status" value="1"/>
</dbReference>
<dbReference type="Proteomes" id="UP000632195">
    <property type="component" value="Unassembled WGS sequence"/>
</dbReference>
<dbReference type="RefSeq" id="WP_188679772.1">
    <property type="nucleotide sequence ID" value="NZ_BMNY01000001.1"/>
</dbReference>
<dbReference type="InterPro" id="IPR051121">
    <property type="entry name" value="FAH"/>
</dbReference>
<dbReference type="PANTHER" id="PTHR42796:SF4">
    <property type="entry name" value="FUMARYLACETOACETATE HYDROLASE DOMAIN-CONTAINING PROTEIN 2A"/>
    <property type="match status" value="1"/>
</dbReference>
<reference evidence="4" key="1">
    <citation type="journal article" date="2014" name="Int. J. Syst. Evol. Microbiol.">
        <title>Complete genome sequence of Corynebacterium casei LMG S-19264T (=DSM 44701T), isolated from a smear-ripened cheese.</title>
        <authorList>
            <consortium name="US DOE Joint Genome Institute (JGI-PGF)"/>
            <person name="Walter F."/>
            <person name="Albersmeier A."/>
            <person name="Kalinowski J."/>
            <person name="Ruckert C."/>
        </authorList>
    </citation>
    <scope>NUCLEOTIDE SEQUENCE</scope>
    <source>
        <strain evidence="4">JCM 13583</strain>
    </source>
</reference>
<name>A0AA37BQ12_9ARCH</name>
<evidence type="ECO:0000256" key="2">
    <source>
        <dbReference type="ARBA" id="ARBA00022723"/>
    </source>
</evidence>
<dbReference type="Pfam" id="PF01557">
    <property type="entry name" value="FAA_hydrolase"/>
    <property type="match status" value="1"/>
</dbReference>
<evidence type="ECO:0000313" key="4">
    <source>
        <dbReference type="EMBL" id="GGM68623.1"/>
    </source>
</evidence>
<organism evidence="4 5">
    <name type="scientific">Thermogymnomonas acidicola</name>
    <dbReference type="NCBI Taxonomy" id="399579"/>
    <lineage>
        <taxon>Archaea</taxon>
        <taxon>Methanobacteriati</taxon>
        <taxon>Thermoplasmatota</taxon>
        <taxon>Thermoplasmata</taxon>
        <taxon>Thermoplasmatales</taxon>
        <taxon>Thermogymnomonas</taxon>
    </lineage>
</organism>
<comment type="similarity">
    <text evidence="1">Belongs to the FAH family.</text>
</comment>
<dbReference type="GO" id="GO:0019752">
    <property type="term" value="P:carboxylic acid metabolic process"/>
    <property type="evidence" value="ECO:0007669"/>
    <property type="project" value="UniProtKB-ARBA"/>
</dbReference>
<accession>A0AA37BQ12</accession>
<dbReference type="FunFam" id="3.90.850.10:FF:000002">
    <property type="entry name" value="2-hydroxyhepta-2,4-diene-1,7-dioate isomerase"/>
    <property type="match status" value="1"/>
</dbReference>
<dbReference type="GO" id="GO:0016853">
    <property type="term" value="F:isomerase activity"/>
    <property type="evidence" value="ECO:0007669"/>
    <property type="project" value="UniProtKB-KW"/>
</dbReference>
<gene>
    <name evidence="4" type="ORF">GCM10007108_03390</name>
</gene>